<accession>A0A286RE01</accession>
<evidence type="ECO:0000256" key="8">
    <source>
        <dbReference type="ARBA" id="ARBA00051875"/>
    </source>
</evidence>
<dbReference type="NCBIfam" id="TIGR00042">
    <property type="entry name" value="RdgB/HAM1 family non-canonical purine NTP pyrophosphatase"/>
    <property type="match status" value="1"/>
</dbReference>
<evidence type="ECO:0000256" key="11">
    <source>
        <dbReference type="RuleBase" id="RU003781"/>
    </source>
</evidence>
<comment type="subunit">
    <text evidence="2 10">Homodimer.</text>
</comment>
<comment type="caution">
    <text evidence="10">Lacks conserved residue(s) required for the propagation of feature annotation.</text>
</comment>
<gene>
    <name evidence="12" type="ORF">THTE_1593</name>
</gene>
<dbReference type="Proteomes" id="UP000215086">
    <property type="component" value="Chromosome"/>
</dbReference>
<feature type="binding site" evidence="10">
    <location>
        <begin position="156"/>
        <end position="159"/>
    </location>
    <ligand>
        <name>substrate</name>
    </ligand>
</feature>
<dbReference type="OrthoDB" id="9807456at2"/>
<comment type="function">
    <text evidence="10">Pyrophosphatase that catalyzes the hydrolysis of nucleoside triphosphates to their monophosphate derivatives, with a high preference for the non-canonical purine nucleotides XTP (xanthosine triphosphate), dITP (deoxyinosine triphosphate) and ITP. Seems to function as a house-cleaning enzyme that removes non-canonical purine nucleotides from the nucleotide pool, thus preventing their incorporation into DNA/RNA and avoiding chromosomal lesions.</text>
</comment>
<dbReference type="GO" id="GO:0005829">
    <property type="term" value="C:cytosol"/>
    <property type="evidence" value="ECO:0007669"/>
    <property type="project" value="TreeGrafter"/>
</dbReference>
<keyword evidence="7 10" id="KW-0546">Nucleotide metabolism</keyword>
<comment type="catalytic activity">
    <reaction evidence="10">
        <text>ITP + H2O = IMP + diphosphate + H(+)</text>
        <dbReference type="Rhea" id="RHEA:29399"/>
        <dbReference type="ChEBI" id="CHEBI:15377"/>
        <dbReference type="ChEBI" id="CHEBI:15378"/>
        <dbReference type="ChEBI" id="CHEBI:33019"/>
        <dbReference type="ChEBI" id="CHEBI:58053"/>
        <dbReference type="ChEBI" id="CHEBI:61402"/>
        <dbReference type="EC" id="3.6.1.66"/>
    </reaction>
</comment>
<name>A0A286RE01_9BACT</name>
<dbReference type="CDD" id="cd00515">
    <property type="entry name" value="HAM1"/>
    <property type="match status" value="1"/>
</dbReference>
<dbReference type="GO" id="GO:0035870">
    <property type="term" value="F:dITP diphosphatase activity"/>
    <property type="evidence" value="ECO:0007669"/>
    <property type="project" value="UniProtKB-UniRule"/>
</dbReference>
<dbReference type="RefSeq" id="WP_095414584.1">
    <property type="nucleotide sequence ID" value="NZ_CP018477.1"/>
</dbReference>
<dbReference type="HAMAP" id="MF_01405">
    <property type="entry name" value="Non_canon_purine_NTPase"/>
    <property type="match status" value="1"/>
</dbReference>
<evidence type="ECO:0000256" key="6">
    <source>
        <dbReference type="ARBA" id="ARBA00022842"/>
    </source>
</evidence>
<evidence type="ECO:0000313" key="13">
    <source>
        <dbReference type="Proteomes" id="UP000215086"/>
    </source>
</evidence>
<dbReference type="Gene3D" id="3.90.950.10">
    <property type="match status" value="1"/>
</dbReference>
<evidence type="ECO:0000256" key="7">
    <source>
        <dbReference type="ARBA" id="ARBA00023080"/>
    </source>
</evidence>
<feature type="binding site" evidence="10">
    <location>
        <begin position="184"/>
        <end position="185"/>
    </location>
    <ligand>
        <name>substrate</name>
    </ligand>
</feature>
<comment type="cofactor">
    <cofactor evidence="10">
        <name>Mg(2+)</name>
        <dbReference type="ChEBI" id="CHEBI:18420"/>
    </cofactor>
    <text evidence="10">Binds 1 Mg(2+) ion per subunit.</text>
</comment>
<dbReference type="GO" id="GO:0009146">
    <property type="term" value="P:purine nucleoside triphosphate catabolic process"/>
    <property type="evidence" value="ECO:0007669"/>
    <property type="project" value="UniProtKB-UniRule"/>
</dbReference>
<keyword evidence="6 10" id="KW-0460">Magnesium</keyword>
<dbReference type="GO" id="GO:0036220">
    <property type="term" value="F:ITP diphosphatase activity"/>
    <property type="evidence" value="ECO:0007669"/>
    <property type="project" value="UniProtKB-UniRule"/>
</dbReference>
<keyword evidence="3 10" id="KW-0479">Metal-binding</keyword>
<evidence type="ECO:0000256" key="4">
    <source>
        <dbReference type="ARBA" id="ARBA00022741"/>
    </source>
</evidence>
<dbReference type="PANTHER" id="PTHR11067">
    <property type="entry name" value="INOSINE TRIPHOSPHATE PYROPHOSPHATASE/HAM1 PROTEIN"/>
    <property type="match status" value="1"/>
</dbReference>
<dbReference type="GO" id="GO:0017111">
    <property type="term" value="F:ribonucleoside triphosphate phosphatase activity"/>
    <property type="evidence" value="ECO:0007669"/>
    <property type="project" value="InterPro"/>
</dbReference>
<evidence type="ECO:0000256" key="1">
    <source>
        <dbReference type="ARBA" id="ARBA00008023"/>
    </source>
</evidence>
<dbReference type="PANTHER" id="PTHR11067:SF9">
    <property type="entry name" value="INOSINE TRIPHOSPHATE PYROPHOSPHATASE"/>
    <property type="match status" value="1"/>
</dbReference>
<dbReference type="GO" id="GO:0036222">
    <property type="term" value="F:XTP diphosphatase activity"/>
    <property type="evidence" value="ECO:0007669"/>
    <property type="project" value="UniProtKB-UniRule"/>
</dbReference>
<comment type="catalytic activity">
    <reaction evidence="8 10">
        <text>dITP + H2O = dIMP + diphosphate + H(+)</text>
        <dbReference type="Rhea" id="RHEA:28342"/>
        <dbReference type="ChEBI" id="CHEBI:15377"/>
        <dbReference type="ChEBI" id="CHEBI:15378"/>
        <dbReference type="ChEBI" id="CHEBI:33019"/>
        <dbReference type="ChEBI" id="CHEBI:61194"/>
        <dbReference type="ChEBI" id="CHEBI:61382"/>
        <dbReference type="EC" id="3.6.1.66"/>
    </reaction>
</comment>
<comment type="similarity">
    <text evidence="1 10 11">Belongs to the HAM1 NTPase family.</text>
</comment>
<dbReference type="GO" id="GO:0009117">
    <property type="term" value="P:nucleotide metabolic process"/>
    <property type="evidence" value="ECO:0007669"/>
    <property type="project" value="UniProtKB-KW"/>
</dbReference>
<comment type="catalytic activity">
    <reaction evidence="9 10">
        <text>XTP + H2O = XMP + diphosphate + H(+)</text>
        <dbReference type="Rhea" id="RHEA:28610"/>
        <dbReference type="ChEBI" id="CHEBI:15377"/>
        <dbReference type="ChEBI" id="CHEBI:15378"/>
        <dbReference type="ChEBI" id="CHEBI:33019"/>
        <dbReference type="ChEBI" id="CHEBI:57464"/>
        <dbReference type="ChEBI" id="CHEBI:61314"/>
        <dbReference type="EC" id="3.6.1.66"/>
    </reaction>
</comment>
<dbReference type="KEGG" id="ttf:THTE_1593"/>
<dbReference type="GO" id="GO:0000166">
    <property type="term" value="F:nucleotide binding"/>
    <property type="evidence" value="ECO:0007669"/>
    <property type="project" value="UniProtKB-KW"/>
</dbReference>
<sequence length="208" mass="22769">MTPPTGVLGTGNAHKVRELQELLADTPVLWRSLAEFPGIPEVPETGQTFAENARLKAVGYARAIGQWVLAEDAGLMVDALGGEPGVLSARYAGEPRDDRRNIELLLQRLKDVPPERRTAQFVCHMVLADPAGQIVAETTGLCRGRITDAPRGDHGFGYDPVFEIPEYHRTFAELGLAVKGCLSHRARAAQAMVNHIRRLVTSGRWRGE</sequence>
<dbReference type="InterPro" id="IPR020922">
    <property type="entry name" value="dITP/XTP_pyrophosphatase"/>
</dbReference>
<dbReference type="EMBL" id="CP018477">
    <property type="protein sequence ID" value="ASV74195.1"/>
    <property type="molecule type" value="Genomic_DNA"/>
</dbReference>
<reference evidence="12 13" key="1">
    <citation type="journal article" name="Front. Microbiol.">
        <title>Sugar Metabolism of the First Thermophilic Planctomycete Thermogutta terrifontis: Comparative Genomic and Transcriptomic Approaches.</title>
        <authorList>
            <person name="Elcheninov A.G."/>
            <person name="Menzel P."/>
            <person name="Gudbergsdottir S.R."/>
            <person name="Slesarev A.I."/>
            <person name="Kadnikov V.V."/>
            <person name="Krogh A."/>
            <person name="Bonch-Osmolovskaya E.A."/>
            <person name="Peng X."/>
            <person name="Kublanov I.V."/>
        </authorList>
    </citation>
    <scope>NUCLEOTIDE SEQUENCE [LARGE SCALE GENOMIC DNA]</scope>
    <source>
        <strain evidence="12 13">R1</strain>
    </source>
</reference>
<feature type="active site" description="Proton acceptor" evidence="10">
    <location>
        <position position="72"/>
    </location>
</feature>
<dbReference type="Pfam" id="PF01725">
    <property type="entry name" value="Ham1p_like"/>
    <property type="match status" value="1"/>
</dbReference>
<proteinExistence type="inferred from homology"/>
<feature type="binding site" evidence="10">
    <location>
        <position position="72"/>
    </location>
    <ligand>
        <name>Mg(2+)</name>
        <dbReference type="ChEBI" id="CHEBI:18420"/>
    </ligand>
</feature>
<dbReference type="AlphaFoldDB" id="A0A286RE01"/>
<dbReference type="GO" id="GO:0046872">
    <property type="term" value="F:metal ion binding"/>
    <property type="evidence" value="ECO:0007669"/>
    <property type="project" value="UniProtKB-KW"/>
</dbReference>
<evidence type="ECO:0000256" key="5">
    <source>
        <dbReference type="ARBA" id="ARBA00022801"/>
    </source>
</evidence>
<feature type="binding site" evidence="10">
    <location>
        <position position="73"/>
    </location>
    <ligand>
        <name>substrate</name>
    </ligand>
</feature>
<protein>
    <recommendedName>
        <fullName evidence="10">dITP/XTP pyrophosphatase</fullName>
        <ecNumber evidence="10">3.6.1.66</ecNumber>
    </recommendedName>
    <alternativeName>
        <fullName evidence="10">Non-canonical purine NTP pyrophosphatase</fullName>
    </alternativeName>
    <alternativeName>
        <fullName evidence="10">Non-standard purine NTP pyrophosphatase</fullName>
    </alternativeName>
    <alternativeName>
        <fullName evidence="10">Nucleoside-triphosphate diphosphatase</fullName>
    </alternativeName>
    <alternativeName>
        <fullName evidence="10">Nucleoside-triphosphate pyrophosphatase</fullName>
        <shortName evidence="10">NTPase</shortName>
    </alternativeName>
</protein>
<keyword evidence="4 10" id="KW-0547">Nucleotide-binding</keyword>
<evidence type="ECO:0000256" key="2">
    <source>
        <dbReference type="ARBA" id="ARBA00011738"/>
    </source>
</evidence>
<evidence type="ECO:0000256" key="10">
    <source>
        <dbReference type="HAMAP-Rule" id="MF_01405"/>
    </source>
</evidence>
<feature type="binding site" evidence="10">
    <location>
        <position position="179"/>
    </location>
    <ligand>
        <name>substrate</name>
    </ligand>
</feature>
<keyword evidence="13" id="KW-1185">Reference proteome</keyword>
<dbReference type="SUPFAM" id="SSF52972">
    <property type="entry name" value="ITPase-like"/>
    <property type="match status" value="1"/>
</dbReference>
<evidence type="ECO:0000313" key="12">
    <source>
        <dbReference type="EMBL" id="ASV74195.1"/>
    </source>
</evidence>
<dbReference type="InterPro" id="IPR029001">
    <property type="entry name" value="ITPase-like_fam"/>
</dbReference>
<feature type="binding site" evidence="10">
    <location>
        <begin position="10"/>
        <end position="15"/>
    </location>
    <ligand>
        <name>substrate</name>
    </ligand>
</feature>
<organism evidence="12 13">
    <name type="scientific">Thermogutta terrifontis</name>
    <dbReference type="NCBI Taxonomy" id="1331910"/>
    <lineage>
        <taxon>Bacteria</taxon>
        <taxon>Pseudomonadati</taxon>
        <taxon>Planctomycetota</taxon>
        <taxon>Planctomycetia</taxon>
        <taxon>Pirellulales</taxon>
        <taxon>Thermoguttaceae</taxon>
        <taxon>Thermogutta</taxon>
    </lineage>
</organism>
<dbReference type="FunFam" id="3.90.950.10:FF:000001">
    <property type="entry name" value="dITP/XTP pyrophosphatase"/>
    <property type="match status" value="1"/>
</dbReference>
<keyword evidence="5 10" id="KW-0378">Hydrolase</keyword>
<evidence type="ECO:0000256" key="3">
    <source>
        <dbReference type="ARBA" id="ARBA00022723"/>
    </source>
</evidence>
<dbReference type="EC" id="3.6.1.66" evidence="10"/>
<evidence type="ECO:0000256" key="9">
    <source>
        <dbReference type="ARBA" id="ARBA00052017"/>
    </source>
</evidence>
<dbReference type="InterPro" id="IPR002637">
    <property type="entry name" value="RdgB/HAM1"/>
</dbReference>